<evidence type="ECO:0000313" key="2">
    <source>
        <dbReference type="Proteomes" id="UP000186851"/>
    </source>
</evidence>
<accession>A0AAF0D1J8</accession>
<sequence length="88" mass="10345">MVKHPELKHWIKNLVIGKNTLILPCPLCGEDVHVKRLGDDEMGIIKTLSDLTIDEVVKRCYIQNYNEEYKDLHTRPYLYAYLKQKKSS</sequence>
<name>A0AAF0D1J8_ODILC</name>
<dbReference type="AlphaFoldDB" id="A0AAF0D1J8"/>
<protein>
    <submittedName>
        <fullName evidence="1">Uncharacterized protein</fullName>
    </submittedName>
</protein>
<organism evidence="1 2">
    <name type="scientific">Odinarchaeota yellowstonii (strain LCB_4)</name>
    <dbReference type="NCBI Taxonomy" id="1841599"/>
    <lineage>
        <taxon>Archaea</taxon>
        <taxon>Promethearchaeati</taxon>
        <taxon>Candidatus Odinarchaeota</taxon>
        <taxon>Candidatus Odinarchaeia</taxon>
        <taxon>Candidatus Odinarchaeales</taxon>
        <taxon>Candidatus Odinarchaeaceae</taxon>
        <taxon>Candidatus Odinarchaeum</taxon>
    </lineage>
</organism>
<evidence type="ECO:0000313" key="1">
    <source>
        <dbReference type="EMBL" id="WEU40020.1"/>
    </source>
</evidence>
<reference evidence="1" key="2">
    <citation type="journal article" date="2022" name="Nat. Microbiol.">
        <title>A closed Candidatus Odinarchaeum chromosome exposes Asgard archaeal viruses.</title>
        <authorList>
            <person name="Tamarit D."/>
            <person name="Caceres E.F."/>
            <person name="Krupovic M."/>
            <person name="Nijland R."/>
            <person name="Eme L."/>
            <person name="Robinson N.P."/>
            <person name="Ettema T.J.G."/>
        </authorList>
    </citation>
    <scope>NUCLEOTIDE SEQUENCE</scope>
    <source>
        <strain evidence="1">LCB_4</strain>
    </source>
</reference>
<gene>
    <name evidence="1" type="ORF">OdinLCB4_005995</name>
</gene>
<dbReference type="EMBL" id="CP091871">
    <property type="protein sequence ID" value="WEU40020.1"/>
    <property type="molecule type" value="Genomic_DNA"/>
</dbReference>
<dbReference type="KEGG" id="oyw:OdinLCB4_005995"/>
<reference evidence="1" key="1">
    <citation type="journal article" date="2017" name="Nature">
        <title>Asgard archaea illuminate the origin of eukaryotic cellular complexity.</title>
        <authorList>
            <person name="Zaremba-Niedzwiedzka K."/>
            <person name="Caceres E.F."/>
            <person name="Saw J.H."/>
            <person name="Backstrom D."/>
            <person name="Juzokaite L."/>
            <person name="Vancaester E."/>
            <person name="Seitz K.W."/>
            <person name="Anantharaman K."/>
            <person name="Starnawski P."/>
            <person name="Kjeldsen K.U."/>
            <person name="Scott M.B."/>
            <person name="Nunoura T."/>
            <person name="Banfield J.F."/>
            <person name="Schramm A."/>
            <person name="Baker B.J."/>
            <person name="Spang A."/>
            <person name="Ettema T.J.G."/>
        </authorList>
    </citation>
    <scope>NUCLEOTIDE SEQUENCE</scope>
    <source>
        <strain evidence="1">LCB_4</strain>
    </source>
</reference>
<proteinExistence type="predicted"/>
<dbReference type="Proteomes" id="UP000186851">
    <property type="component" value="Chromosome"/>
</dbReference>